<evidence type="ECO:0000256" key="5">
    <source>
        <dbReference type="ARBA" id="ARBA00023157"/>
    </source>
</evidence>
<keyword evidence="8" id="KW-1185">Reference proteome</keyword>
<dbReference type="SMART" id="SM00075">
    <property type="entry name" value="HYDRO"/>
    <property type="match status" value="1"/>
</dbReference>
<dbReference type="EMBL" id="QPFP01000026">
    <property type="protein sequence ID" value="TEB29696.1"/>
    <property type="molecule type" value="Genomic_DNA"/>
</dbReference>
<feature type="chain" id="PRO_5021474931" description="Hydrophobin" evidence="6">
    <location>
        <begin position="21"/>
        <end position="114"/>
    </location>
</feature>
<comment type="subcellular location">
    <subcellularLocation>
        <location evidence="1 6">Secreted</location>
        <location evidence="1 6">Cell wall</location>
    </subcellularLocation>
</comment>
<dbReference type="Proteomes" id="UP000298030">
    <property type="component" value="Unassembled WGS sequence"/>
</dbReference>
<comment type="caution">
    <text evidence="7">The sequence shown here is derived from an EMBL/GenBank/DDBJ whole genome shotgun (WGS) entry which is preliminary data.</text>
</comment>
<proteinExistence type="inferred from homology"/>
<organism evidence="7 8">
    <name type="scientific">Coprinellus micaceus</name>
    <name type="common">Glistening ink-cap mushroom</name>
    <name type="synonym">Coprinus micaceus</name>
    <dbReference type="NCBI Taxonomy" id="71717"/>
    <lineage>
        <taxon>Eukaryota</taxon>
        <taxon>Fungi</taxon>
        <taxon>Dikarya</taxon>
        <taxon>Basidiomycota</taxon>
        <taxon>Agaricomycotina</taxon>
        <taxon>Agaricomycetes</taxon>
        <taxon>Agaricomycetidae</taxon>
        <taxon>Agaricales</taxon>
        <taxon>Agaricineae</taxon>
        <taxon>Psathyrellaceae</taxon>
        <taxon>Coprinellus</taxon>
    </lineage>
</organism>
<reference evidence="7 8" key="1">
    <citation type="journal article" date="2019" name="Nat. Ecol. Evol.">
        <title>Megaphylogeny resolves global patterns of mushroom evolution.</title>
        <authorList>
            <person name="Varga T."/>
            <person name="Krizsan K."/>
            <person name="Foldi C."/>
            <person name="Dima B."/>
            <person name="Sanchez-Garcia M."/>
            <person name="Sanchez-Ramirez S."/>
            <person name="Szollosi G.J."/>
            <person name="Szarkandi J.G."/>
            <person name="Papp V."/>
            <person name="Albert L."/>
            <person name="Andreopoulos W."/>
            <person name="Angelini C."/>
            <person name="Antonin V."/>
            <person name="Barry K.W."/>
            <person name="Bougher N.L."/>
            <person name="Buchanan P."/>
            <person name="Buyck B."/>
            <person name="Bense V."/>
            <person name="Catcheside P."/>
            <person name="Chovatia M."/>
            <person name="Cooper J."/>
            <person name="Damon W."/>
            <person name="Desjardin D."/>
            <person name="Finy P."/>
            <person name="Geml J."/>
            <person name="Haridas S."/>
            <person name="Hughes K."/>
            <person name="Justo A."/>
            <person name="Karasinski D."/>
            <person name="Kautmanova I."/>
            <person name="Kiss B."/>
            <person name="Kocsube S."/>
            <person name="Kotiranta H."/>
            <person name="LaButti K.M."/>
            <person name="Lechner B.E."/>
            <person name="Liimatainen K."/>
            <person name="Lipzen A."/>
            <person name="Lukacs Z."/>
            <person name="Mihaltcheva S."/>
            <person name="Morgado L.N."/>
            <person name="Niskanen T."/>
            <person name="Noordeloos M.E."/>
            <person name="Ohm R.A."/>
            <person name="Ortiz-Santana B."/>
            <person name="Ovrebo C."/>
            <person name="Racz N."/>
            <person name="Riley R."/>
            <person name="Savchenko A."/>
            <person name="Shiryaev A."/>
            <person name="Soop K."/>
            <person name="Spirin V."/>
            <person name="Szebenyi C."/>
            <person name="Tomsovsky M."/>
            <person name="Tulloss R.E."/>
            <person name="Uehling J."/>
            <person name="Grigoriev I.V."/>
            <person name="Vagvolgyi C."/>
            <person name="Papp T."/>
            <person name="Martin F.M."/>
            <person name="Miettinen O."/>
            <person name="Hibbett D.S."/>
            <person name="Nagy L.G."/>
        </authorList>
    </citation>
    <scope>NUCLEOTIDE SEQUENCE [LARGE SCALE GENOMIC DNA]</scope>
    <source>
        <strain evidence="7 8">FP101781</strain>
    </source>
</reference>
<dbReference type="CDD" id="cd23507">
    <property type="entry name" value="hydrophobin_I"/>
    <property type="match status" value="1"/>
</dbReference>
<comment type="similarity">
    <text evidence="2 6">Belongs to the fungal hydrophobin family.</text>
</comment>
<evidence type="ECO:0000256" key="4">
    <source>
        <dbReference type="ARBA" id="ARBA00022525"/>
    </source>
</evidence>
<dbReference type="InterPro" id="IPR001338">
    <property type="entry name" value="Class_I_Hydrophobin"/>
</dbReference>
<accession>A0A4Y7T691</accession>
<keyword evidence="6" id="KW-0732">Signal</keyword>
<evidence type="ECO:0000313" key="8">
    <source>
        <dbReference type="Proteomes" id="UP000298030"/>
    </source>
</evidence>
<evidence type="ECO:0000256" key="3">
    <source>
        <dbReference type="ARBA" id="ARBA00022512"/>
    </source>
</evidence>
<protein>
    <recommendedName>
        <fullName evidence="6">Hydrophobin</fullName>
    </recommendedName>
</protein>
<dbReference type="AlphaFoldDB" id="A0A4Y7T691"/>
<keyword evidence="3 6" id="KW-0134">Cell wall</keyword>
<sequence>MFTRVVALATAASLFAFAAAAPGGSPANSQCNGGQIHCCNQTQDAKHLDQKTSLLLQLLQIDAGTLTGVVGTTCSPISALSIGGNSCTSQQVCCQNNKFNGLVVVGCTPINVAL</sequence>
<evidence type="ECO:0000256" key="2">
    <source>
        <dbReference type="ARBA" id="ARBA00010446"/>
    </source>
</evidence>
<gene>
    <name evidence="7" type="ORF">FA13DRAFT_1775310</name>
</gene>
<evidence type="ECO:0000313" key="7">
    <source>
        <dbReference type="EMBL" id="TEB29696.1"/>
    </source>
</evidence>
<keyword evidence="4 6" id="KW-0964">Secreted</keyword>
<evidence type="ECO:0000256" key="6">
    <source>
        <dbReference type="RuleBase" id="RU365009"/>
    </source>
</evidence>
<feature type="signal peptide" evidence="6">
    <location>
        <begin position="1"/>
        <end position="20"/>
    </location>
</feature>
<evidence type="ECO:0000256" key="1">
    <source>
        <dbReference type="ARBA" id="ARBA00004191"/>
    </source>
</evidence>
<dbReference type="Pfam" id="PF01185">
    <property type="entry name" value="Hydrophobin"/>
    <property type="match status" value="1"/>
</dbReference>
<dbReference type="GO" id="GO:0005199">
    <property type="term" value="F:structural constituent of cell wall"/>
    <property type="evidence" value="ECO:0007669"/>
    <property type="project" value="InterPro"/>
</dbReference>
<dbReference type="GO" id="GO:0009277">
    <property type="term" value="C:fungal-type cell wall"/>
    <property type="evidence" value="ECO:0007669"/>
    <property type="project" value="InterPro"/>
</dbReference>
<dbReference type="OrthoDB" id="4225815at2759"/>
<keyword evidence="5 6" id="KW-1015">Disulfide bond</keyword>
<name>A0A4Y7T691_COPMI</name>